<comment type="similarity">
    <text evidence="2">Belongs to the glycosyltransferase 20 family.</text>
</comment>
<dbReference type="SUPFAM" id="SSF53756">
    <property type="entry name" value="UDP-Glycosyltransferase/glycogen phosphorylase"/>
    <property type="match status" value="1"/>
</dbReference>
<accession>A0A1Q9W702</accession>
<evidence type="ECO:0000256" key="4">
    <source>
        <dbReference type="ARBA" id="ARBA00022676"/>
    </source>
</evidence>
<comment type="caution">
    <text evidence="8">The sequence shown here is derived from an EMBL/GenBank/DDBJ whole genome shotgun (WGS) entry which is preliminary data.</text>
</comment>
<accession>A0A1S1JTZ9</accession>
<evidence type="ECO:0000256" key="1">
    <source>
        <dbReference type="ARBA" id="ARBA00001525"/>
    </source>
</evidence>
<proteinExistence type="inferred from homology"/>
<gene>
    <name evidence="8" type="ORF">BKG61_21735</name>
</gene>
<dbReference type="RefSeq" id="WP_070185284.1">
    <property type="nucleotide sequence ID" value="NZ_MLCL01000077.1"/>
</dbReference>
<reference evidence="8 9" key="1">
    <citation type="submission" date="2016-10" db="EMBL/GenBank/DDBJ databases">
        <title>Evaluation of Human, Animal and Environmental Mycobacterium chelonae Isolates by Core Genome Phylogenomic Analysis, Targeted Gene Comparison, and Anti-microbial Susceptibility Patterns: A Tale of Mistaken Identities.</title>
        <authorList>
            <person name="Fogelson S.B."/>
            <person name="Camus A.C."/>
            <person name="Lorenz W."/>
            <person name="Vasireddy R."/>
            <person name="Vasireddy S."/>
            <person name="Smith T."/>
            <person name="Brown-Elliott B.A."/>
            <person name="Wallace R.J.Jr."/>
            <person name="Hasan N.A."/>
            <person name="Reischl U."/>
            <person name="Sanchez S."/>
        </authorList>
    </citation>
    <scope>NUCLEOTIDE SEQUENCE [LARGE SCALE GENOMIC DNA]</scope>
    <source>
        <strain evidence="8 9">24999</strain>
    </source>
</reference>
<keyword evidence="9" id="KW-1185">Reference proteome</keyword>
<dbReference type="STRING" id="1908205.BKG60_20965"/>
<dbReference type="Gene3D" id="3.40.50.2000">
    <property type="entry name" value="Glycogen Phosphorylase B"/>
    <property type="match status" value="2"/>
</dbReference>
<dbReference type="Pfam" id="PF00982">
    <property type="entry name" value="Glyco_transf_20"/>
    <property type="match status" value="1"/>
</dbReference>
<evidence type="ECO:0000313" key="8">
    <source>
        <dbReference type="EMBL" id="OHT93394.1"/>
    </source>
</evidence>
<protein>
    <recommendedName>
        <fullName evidence="3">alpha,alpha-trehalose-phosphate synthase (ADP-forming)</fullName>
        <ecNumber evidence="3">2.4.1.347</ecNumber>
    </recommendedName>
</protein>
<dbReference type="PANTHER" id="PTHR10788">
    <property type="entry name" value="TREHALOSE-6-PHOSPHATE SYNTHASE"/>
    <property type="match status" value="1"/>
</dbReference>
<evidence type="ECO:0000256" key="2">
    <source>
        <dbReference type="ARBA" id="ARBA00008799"/>
    </source>
</evidence>
<dbReference type="GO" id="GO:0005829">
    <property type="term" value="C:cytosol"/>
    <property type="evidence" value="ECO:0007669"/>
    <property type="project" value="TreeGrafter"/>
</dbReference>
<evidence type="ECO:0000313" key="9">
    <source>
        <dbReference type="Proteomes" id="UP000179636"/>
    </source>
</evidence>
<evidence type="ECO:0000256" key="3">
    <source>
        <dbReference type="ARBA" id="ARBA00012842"/>
    </source>
</evidence>
<dbReference type="EMBL" id="MLHV01000023">
    <property type="protein sequence ID" value="OHT93394.1"/>
    <property type="molecule type" value="Genomic_DNA"/>
</dbReference>
<comment type="catalytic activity">
    <reaction evidence="5">
        <text>GDP-alpha-D-glucose + D-glucose 6-phosphate = alpha,alpha-trehalose 6-phosphate + GDP + H(+)</text>
        <dbReference type="Rhea" id="RHEA:14605"/>
        <dbReference type="ChEBI" id="CHEBI:15378"/>
        <dbReference type="ChEBI" id="CHEBI:58189"/>
        <dbReference type="ChEBI" id="CHEBI:58429"/>
        <dbReference type="ChEBI" id="CHEBI:61548"/>
        <dbReference type="ChEBI" id="CHEBI:62230"/>
    </reaction>
</comment>
<sequence length="483" mass="54079">MSPEGGRKAASGSSDFVVVANRLPIDMERLPDGSTTWKRSPGGLVTALEPLLRKRRGAWIGWAGIPDSGDEPIVEEDLQLFPVELSAQDVADYYEGFSNATLWPLYHDLIVKPVYHRKWWDAYVEVNRRFAEATARAAAPGATVWIQDYQLQLVPKMLRMLRPDLTIGFFLHIPFPPVELFMQMPWRSEIVEGLLGADLVGFHLAGGAQNFLVLARRLIGANTSRASIGVRSRFGQISYGFRTVTVGAFPISIDSADLDARARNRAIRQRARQIRAELGNPRKILLGVDRLDYTKGIDVRLHAFSELLEEQRVKRDDTVLVQLATPSRERVESYKAMREDIERQVGHINGEFGEVGHPVVHYVHRPVPRDELIAFFVAADVMLVTPLRDGMNLVAKEYVACRSDLGGALVLSEFTGAAAELRQAYLINPHHLEGVKDAMEAALEQSPEEGKRRMRALRRQVLAHDVDRWARAFLEALGNANPA</sequence>
<comment type="catalytic activity">
    <reaction evidence="7">
        <text>TDP-alpha-D-glucose + D-glucose 6-phosphate = 5-methyl-UDP + alpha,alpha-trehalose 6-phosphate + H(+)</text>
        <dbReference type="Rhea" id="RHEA:53888"/>
        <dbReference type="ChEBI" id="CHEBI:15378"/>
        <dbReference type="ChEBI" id="CHEBI:58429"/>
        <dbReference type="ChEBI" id="CHEBI:61417"/>
        <dbReference type="ChEBI" id="CHEBI:61548"/>
        <dbReference type="ChEBI" id="CHEBI:137931"/>
    </reaction>
</comment>
<dbReference type="PANTHER" id="PTHR10788:SF106">
    <property type="entry name" value="BCDNA.GH08860"/>
    <property type="match status" value="1"/>
</dbReference>
<organism evidence="8 9">
    <name type="scientific">Mycobacterium syngnathidarum</name>
    <dbReference type="NCBI Taxonomy" id="1908205"/>
    <lineage>
        <taxon>Bacteria</taxon>
        <taxon>Bacillati</taxon>
        <taxon>Actinomycetota</taxon>
        <taxon>Actinomycetes</taxon>
        <taxon>Mycobacteriales</taxon>
        <taxon>Mycobacteriaceae</taxon>
        <taxon>Mycobacterium</taxon>
    </lineage>
</organism>
<dbReference type="InterPro" id="IPR001830">
    <property type="entry name" value="Glyco_trans_20"/>
</dbReference>
<dbReference type="Proteomes" id="UP000179636">
    <property type="component" value="Unassembled WGS sequence"/>
</dbReference>
<evidence type="ECO:0000256" key="7">
    <source>
        <dbReference type="ARBA" id="ARBA00093268"/>
    </source>
</evidence>
<dbReference type="CDD" id="cd03788">
    <property type="entry name" value="GT20_TPS"/>
    <property type="match status" value="1"/>
</dbReference>
<dbReference type="GO" id="GO:0005992">
    <property type="term" value="P:trehalose biosynthetic process"/>
    <property type="evidence" value="ECO:0007669"/>
    <property type="project" value="InterPro"/>
</dbReference>
<dbReference type="GO" id="GO:0003825">
    <property type="term" value="F:alpha,alpha-trehalose-phosphate synthase (UDP-forming) activity"/>
    <property type="evidence" value="ECO:0007669"/>
    <property type="project" value="TreeGrafter"/>
</dbReference>
<dbReference type="EC" id="2.4.1.347" evidence="3"/>
<dbReference type="OrthoDB" id="9761633at2"/>
<dbReference type="GO" id="GO:0004805">
    <property type="term" value="F:trehalose-phosphatase activity"/>
    <property type="evidence" value="ECO:0007669"/>
    <property type="project" value="TreeGrafter"/>
</dbReference>
<dbReference type="AlphaFoldDB" id="A0A1Q9W702"/>
<keyword evidence="4" id="KW-0808">Transferase</keyword>
<comment type="catalytic activity">
    <reaction evidence="1">
        <text>CDP-alpha-D-glucose + D-glucose 6-phosphate = alpha,alpha-trehalose 6-phosphate + CDP + H(+)</text>
        <dbReference type="Rhea" id="RHEA:53884"/>
        <dbReference type="ChEBI" id="CHEBI:15378"/>
        <dbReference type="ChEBI" id="CHEBI:58069"/>
        <dbReference type="ChEBI" id="CHEBI:58429"/>
        <dbReference type="ChEBI" id="CHEBI:61548"/>
        <dbReference type="ChEBI" id="CHEBI:137927"/>
    </reaction>
</comment>
<comment type="catalytic activity">
    <reaction evidence="6">
        <text>ADP-alpha-D-glucose + D-glucose 6-phosphate = alpha,alpha-trehalose 6-phosphate + ADP + H(+)</text>
        <dbReference type="Rhea" id="RHEA:53880"/>
        <dbReference type="ChEBI" id="CHEBI:15378"/>
        <dbReference type="ChEBI" id="CHEBI:57498"/>
        <dbReference type="ChEBI" id="CHEBI:58429"/>
        <dbReference type="ChEBI" id="CHEBI:61548"/>
        <dbReference type="ChEBI" id="CHEBI:456216"/>
        <dbReference type="EC" id="2.4.1.347"/>
    </reaction>
</comment>
<keyword evidence="4" id="KW-0328">Glycosyltransferase</keyword>
<evidence type="ECO:0000256" key="6">
    <source>
        <dbReference type="ARBA" id="ARBA00048311"/>
    </source>
</evidence>
<evidence type="ECO:0000256" key="5">
    <source>
        <dbReference type="ARBA" id="ARBA00047452"/>
    </source>
</evidence>
<name>A0A1Q9W702_9MYCO</name>